<reference evidence="1 2" key="1">
    <citation type="submission" date="2013-11" db="EMBL/GenBank/DDBJ databases">
        <title>The Genome Sequence of Phytophthora parasitica P1976.</title>
        <authorList>
            <consortium name="The Broad Institute Genomics Platform"/>
            <person name="Russ C."/>
            <person name="Tyler B."/>
            <person name="Panabieres F."/>
            <person name="Shan W."/>
            <person name="Tripathy S."/>
            <person name="Grunwald N."/>
            <person name="Machado M."/>
            <person name="Johnson C.S."/>
            <person name="Walker B."/>
            <person name="Young S."/>
            <person name="Zeng Q."/>
            <person name="Gargeya S."/>
            <person name="Fitzgerald M."/>
            <person name="Haas B."/>
            <person name="Abouelleil A."/>
            <person name="Allen A.W."/>
            <person name="Alvarado L."/>
            <person name="Arachchi H.M."/>
            <person name="Berlin A.M."/>
            <person name="Chapman S.B."/>
            <person name="Gainer-Dewar J."/>
            <person name="Goldberg J."/>
            <person name="Griggs A."/>
            <person name="Gujja S."/>
            <person name="Hansen M."/>
            <person name="Howarth C."/>
            <person name="Imamovic A."/>
            <person name="Ireland A."/>
            <person name="Larimer J."/>
            <person name="McCowan C."/>
            <person name="Murphy C."/>
            <person name="Pearson M."/>
            <person name="Poon T.W."/>
            <person name="Priest M."/>
            <person name="Roberts A."/>
            <person name="Saif S."/>
            <person name="Shea T."/>
            <person name="Sisk P."/>
            <person name="Sykes S."/>
            <person name="Wortman J."/>
            <person name="Nusbaum C."/>
            <person name="Birren B."/>
        </authorList>
    </citation>
    <scope>NUCLEOTIDE SEQUENCE [LARGE SCALE GENOMIC DNA]</scope>
    <source>
        <strain evidence="1 2">P1976</strain>
    </source>
</reference>
<comment type="caution">
    <text evidence="1">The sequence shown here is derived from an EMBL/GenBank/DDBJ whole genome shotgun (WGS) entry which is preliminary data.</text>
</comment>
<dbReference type="Proteomes" id="UP000028582">
    <property type="component" value="Unassembled WGS sequence"/>
</dbReference>
<sequence>LLHTRQSGRNTNKEICHASLVEAYISRENNQPHKFFDVDAGMREAEIPS</sequence>
<feature type="non-terminal residue" evidence="1">
    <location>
        <position position="1"/>
    </location>
</feature>
<dbReference type="AlphaFoldDB" id="A0A081AXK2"/>
<gene>
    <name evidence="1" type="ORF">F444_02389</name>
</gene>
<evidence type="ECO:0000313" key="2">
    <source>
        <dbReference type="Proteomes" id="UP000028582"/>
    </source>
</evidence>
<organism evidence="1 2">
    <name type="scientific">Phytophthora nicotianae P1976</name>
    <dbReference type="NCBI Taxonomy" id="1317066"/>
    <lineage>
        <taxon>Eukaryota</taxon>
        <taxon>Sar</taxon>
        <taxon>Stramenopiles</taxon>
        <taxon>Oomycota</taxon>
        <taxon>Peronosporomycetes</taxon>
        <taxon>Peronosporales</taxon>
        <taxon>Peronosporaceae</taxon>
        <taxon>Phytophthora</taxon>
    </lineage>
</organism>
<protein>
    <submittedName>
        <fullName evidence="1">Uncharacterized protein</fullName>
    </submittedName>
</protein>
<name>A0A081AXK2_PHYNI</name>
<evidence type="ECO:0000313" key="1">
    <source>
        <dbReference type="EMBL" id="ETO83613.1"/>
    </source>
</evidence>
<dbReference type="EMBL" id="ANJA01000466">
    <property type="protein sequence ID" value="ETO83613.1"/>
    <property type="molecule type" value="Genomic_DNA"/>
</dbReference>
<proteinExistence type="predicted"/>
<accession>A0A081AXK2</accession>